<feature type="chain" id="PRO_5024301386" evidence="2">
    <location>
        <begin position="38"/>
        <end position="127"/>
    </location>
</feature>
<dbReference type="Proteomes" id="UP000309128">
    <property type="component" value="Unassembled WGS sequence"/>
</dbReference>
<evidence type="ECO:0000313" key="3">
    <source>
        <dbReference type="EMBL" id="TMR00636.1"/>
    </source>
</evidence>
<proteinExistence type="predicted"/>
<evidence type="ECO:0000256" key="2">
    <source>
        <dbReference type="SAM" id="SignalP"/>
    </source>
</evidence>
<gene>
    <name evidence="3" type="ORF">ETD86_54645</name>
</gene>
<dbReference type="AlphaFoldDB" id="A0A5S4EUB5"/>
<reference evidence="3 4" key="1">
    <citation type="submission" date="2019-05" db="EMBL/GenBank/DDBJ databases">
        <title>Draft genome sequence of Nonomuraea turkmeniaca DSM 43926.</title>
        <authorList>
            <person name="Saricaoglu S."/>
            <person name="Isik K."/>
        </authorList>
    </citation>
    <scope>NUCLEOTIDE SEQUENCE [LARGE SCALE GENOMIC DNA]</scope>
    <source>
        <strain evidence="3 4">DSM 43926</strain>
    </source>
</reference>
<protein>
    <submittedName>
        <fullName evidence="3">CHAP domain-containing protein</fullName>
    </submittedName>
</protein>
<accession>A0A5S4EUB5</accession>
<organism evidence="3 4">
    <name type="scientific">Nonomuraea turkmeniaca</name>
    <dbReference type="NCBI Taxonomy" id="103838"/>
    <lineage>
        <taxon>Bacteria</taxon>
        <taxon>Bacillati</taxon>
        <taxon>Actinomycetota</taxon>
        <taxon>Actinomycetes</taxon>
        <taxon>Streptosporangiales</taxon>
        <taxon>Streptosporangiaceae</taxon>
        <taxon>Nonomuraea</taxon>
    </lineage>
</organism>
<feature type="signal peptide" evidence="2">
    <location>
        <begin position="1"/>
        <end position="37"/>
    </location>
</feature>
<evidence type="ECO:0000256" key="1">
    <source>
        <dbReference type="SAM" id="MobiDB-lite"/>
    </source>
</evidence>
<dbReference type="EMBL" id="VCKY01000577">
    <property type="protein sequence ID" value="TMR00636.1"/>
    <property type="molecule type" value="Genomic_DNA"/>
</dbReference>
<comment type="caution">
    <text evidence="3">The sequence shown here is derived from an EMBL/GenBank/DDBJ whole genome shotgun (WGS) entry which is preliminary data.</text>
</comment>
<sequence length="127" mass="12410">MAHTVIARALTPASLSLFAAGLSVAAGAALAGSPAFAADHHTTTQPARSTAAATHAAATHAASPQTGAQEGARQGTAEAVLKVAESQIGVAENAAGGGTPFHSWYMSSQRAAETVARDGGSLGAYAN</sequence>
<name>A0A5S4EUB5_9ACTN</name>
<evidence type="ECO:0000313" key="4">
    <source>
        <dbReference type="Proteomes" id="UP000309128"/>
    </source>
</evidence>
<feature type="non-terminal residue" evidence="3">
    <location>
        <position position="127"/>
    </location>
</feature>
<keyword evidence="4" id="KW-1185">Reference proteome</keyword>
<feature type="region of interest" description="Disordered" evidence="1">
    <location>
        <begin position="40"/>
        <end position="76"/>
    </location>
</feature>
<keyword evidence="2" id="KW-0732">Signal</keyword>
<feature type="compositionally biased region" description="Low complexity" evidence="1">
    <location>
        <begin position="50"/>
        <end position="62"/>
    </location>
</feature>